<comment type="caution">
    <text evidence="9">The sequence shown here is derived from an EMBL/GenBank/DDBJ whole genome shotgun (WGS) entry which is preliminary data.</text>
</comment>
<evidence type="ECO:0000256" key="1">
    <source>
        <dbReference type="ARBA" id="ARBA00004442"/>
    </source>
</evidence>
<dbReference type="Pfam" id="PF07980">
    <property type="entry name" value="SusD_RagB"/>
    <property type="match status" value="1"/>
</dbReference>
<accession>A0A9D9EFK4</accession>
<evidence type="ECO:0000313" key="9">
    <source>
        <dbReference type="EMBL" id="MBO8445945.1"/>
    </source>
</evidence>
<protein>
    <submittedName>
        <fullName evidence="9">RagB/SusD family nutrient uptake outer membrane protein</fullName>
    </submittedName>
</protein>
<reference evidence="9" key="1">
    <citation type="submission" date="2020-10" db="EMBL/GenBank/DDBJ databases">
        <authorList>
            <person name="Gilroy R."/>
        </authorList>
    </citation>
    <scope>NUCLEOTIDE SEQUENCE</scope>
    <source>
        <strain evidence="9">D5-748</strain>
    </source>
</reference>
<keyword evidence="4" id="KW-0472">Membrane</keyword>
<dbReference type="EMBL" id="JADIMO010000124">
    <property type="protein sequence ID" value="MBO8445945.1"/>
    <property type="molecule type" value="Genomic_DNA"/>
</dbReference>
<keyword evidence="5" id="KW-0998">Cell outer membrane</keyword>
<dbReference type="PROSITE" id="PS51257">
    <property type="entry name" value="PROKAR_LIPOPROTEIN"/>
    <property type="match status" value="1"/>
</dbReference>
<evidence type="ECO:0000256" key="2">
    <source>
        <dbReference type="ARBA" id="ARBA00006275"/>
    </source>
</evidence>
<evidence type="ECO:0000256" key="3">
    <source>
        <dbReference type="ARBA" id="ARBA00022729"/>
    </source>
</evidence>
<evidence type="ECO:0000256" key="4">
    <source>
        <dbReference type="ARBA" id="ARBA00023136"/>
    </source>
</evidence>
<feature type="signal peptide" evidence="6">
    <location>
        <begin position="1"/>
        <end position="18"/>
    </location>
</feature>
<dbReference type="InterPro" id="IPR033985">
    <property type="entry name" value="SusD-like_N"/>
</dbReference>
<dbReference type="Gene3D" id="1.25.40.390">
    <property type="match status" value="1"/>
</dbReference>
<dbReference type="AlphaFoldDB" id="A0A9D9EFK4"/>
<dbReference type="InterPro" id="IPR011990">
    <property type="entry name" value="TPR-like_helical_dom_sf"/>
</dbReference>
<evidence type="ECO:0000256" key="6">
    <source>
        <dbReference type="SAM" id="SignalP"/>
    </source>
</evidence>
<reference evidence="9" key="2">
    <citation type="journal article" date="2021" name="PeerJ">
        <title>Extensive microbial diversity within the chicken gut microbiome revealed by metagenomics and culture.</title>
        <authorList>
            <person name="Gilroy R."/>
            <person name="Ravi A."/>
            <person name="Getino M."/>
            <person name="Pursley I."/>
            <person name="Horton D.L."/>
            <person name="Alikhan N.F."/>
            <person name="Baker D."/>
            <person name="Gharbi K."/>
            <person name="Hall N."/>
            <person name="Watson M."/>
            <person name="Adriaenssens E.M."/>
            <person name="Foster-Nyarko E."/>
            <person name="Jarju S."/>
            <person name="Secka A."/>
            <person name="Antonio M."/>
            <person name="Oren A."/>
            <person name="Chaudhuri R.R."/>
            <person name="La Ragione R."/>
            <person name="Hildebrand F."/>
            <person name="Pallen M.J."/>
        </authorList>
    </citation>
    <scope>NUCLEOTIDE SEQUENCE</scope>
    <source>
        <strain evidence="9">D5-748</strain>
    </source>
</reference>
<feature type="chain" id="PRO_5038341762" evidence="6">
    <location>
        <begin position="19"/>
        <end position="569"/>
    </location>
</feature>
<comment type="similarity">
    <text evidence="2">Belongs to the SusD family.</text>
</comment>
<comment type="subcellular location">
    <subcellularLocation>
        <location evidence="1">Cell outer membrane</location>
    </subcellularLocation>
</comment>
<dbReference type="Proteomes" id="UP000823619">
    <property type="component" value="Unassembled WGS sequence"/>
</dbReference>
<proteinExistence type="inferred from homology"/>
<evidence type="ECO:0000259" key="7">
    <source>
        <dbReference type="Pfam" id="PF07980"/>
    </source>
</evidence>
<feature type="domain" description="RagB/SusD" evidence="7">
    <location>
        <begin position="296"/>
        <end position="569"/>
    </location>
</feature>
<dbReference type="SUPFAM" id="SSF48452">
    <property type="entry name" value="TPR-like"/>
    <property type="match status" value="1"/>
</dbReference>
<evidence type="ECO:0000259" key="8">
    <source>
        <dbReference type="Pfam" id="PF14322"/>
    </source>
</evidence>
<dbReference type="GO" id="GO:0009279">
    <property type="term" value="C:cell outer membrane"/>
    <property type="evidence" value="ECO:0007669"/>
    <property type="project" value="UniProtKB-SubCell"/>
</dbReference>
<dbReference type="Pfam" id="PF14322">
    <property type="entry name" value="SusD-like_3"/>
    <property type="match status" value="1"/>
</dbReference>
<feature type="domain" description="SusD-like N-terminal" evidence="8">
    <location>
        <begin position="105"/>
        <end position="232"/>
    </location>
</feature>
<keyword evidence="3 6" id="KW-0732">Signal</keyword>
<gene>
    <name evidence="9" type="ORF">IAC23_09710</name>
</gene>
<evidence type="ECO:0000256" key="5">
    <source>
        <dbReference type="ARBA" id="ARBA00023237"/>
    </source>
</evidence>
<sequence length="569" mass="64635">MKKHIINISAVCSMLAVAAGCSSFLEEDLKSSLAPDNTYTSTMGFEVGSTGLYSIARSEYNTWGEQGAFMHNGACSYEALQIATDICLQSGARDGSLTPFADLNMTSTTQFVGSYWNWSYNLINSANELLLYSEKNDNWDYPTDKVHYQAEARFFRAYGYRSLVYLYGDVPWVETIKQPFELNFTRDPKEEVLGHIIDDLVFASQNLPENPDEVQPGKLTKWAAYHLLAEMYNFRGWMTGNVQDFKLAEQAALEVINSGYFDLVKARYGAAADEPGDYFSDMFVENNQNRTSGNRESIWVMQFEYKTTGGGTPSDDWTRRAWGPQYHSINSFFTPSAELGGRGLGQIAPMKWWVGLKGTNATNGKVEADPDEEIEPQNITENGIFDATDIRNSEYNIKREWLGNVEPNVGVQCMITDNYWYLGYLYPSIVKFFYAHDDDVTHTGSYKDRMKFRLAETYLLLAEAYLGQDDPESAANAVNEVRSRAKATSVSADDMDIDYLLDERIRELVGEESRRFTLVRFGADVYVRRVKEHNKHLSDIVDEHHALWPIPQAIRDANRDVEFPQNPGY</sequence>
<organism evidence="9 10">
    <name type="scientific">Candidatus Cryptobacteroides merdavium</name>
    <dbReference type="NCBI Taxonomy" id="2840769"/>
    <lineage>
        <taxon>Bacteria</taxon>
        <taxon>Pseudomonadati</taxon>
        <taxon>Bacteroidota</taxon>
        <taxon>Bacteroidia</taxon>
        <taxon>Bacteroidales</taxon>
        <taxon>Candidatus Cryptobacteroides</taxon>
    </lineage>
</organism>
<dbReference type="InterPro" id="IPR012944">
    <property type="entry name" value="SusD_RagB_dom"/>
</dbReference>
<name>A0A9D9EFK4_9BACT</name>
<evidence type="ECO:0000313" key="10">
    <source>
        <dbReference type="Proteomes" id="UP000823619"/>
    </source>
</evidence>